<accession>A0A7S2CLZ6</accession>
<dbReference type="GO" id="GO:0019288">
    <property type="term" value="P:isopentenyl diphosphate biosynthetic process, methylerythritol 4-phosphate pathway"/>
    <property type="evidence" value="ECO:0007669"/>
    <property type="project" value="UniProtKB-UniPathway"/>
</dbReference>
<dbReference type="PANTHER" id="PTHR43181:SF1">
    <property type="entry name" value="2-C-METHYL-D-ERYTHRITOL 2,4-CYCLODIPHOSPHATE SYNTHASE, CHLOROPLASTIC"/>
    <property type="match status" value="1"/>
</dbReference>
<keyword evidence="7 8" id="KW-0456">Lyase</keyword>
<feature type="region of interest" description="Disordered" evidence="9">
    <location>
        <begin position="26"/>
        <end position="45"/>
    </location>
</feature>
<gene>
    <name evidence="12" type="ORF">FPAR1323_LOCUS11962</name>
</gene>
<dbReference type="HAMAP" id="MF_00107">
    <property type="entry name" value="IspF"/>
    <property type="match status" value="1"/>
</dbReference>
<dbReference type="GO" id="GO:0008685">
    <property type="term" value="F:2-C-methyl-D-erythritol 2,4-cyclodiphosphate synthase activity"/>
    <property type="evidence" value="ECO:0007669"/>
    <property type="project" value="UniProtKB-EC"/>
</dbReference>
<organism evidence="12">
    <name type="scientific">Florenciella parvula</name>
    <dbReference type="NCBI Taxonomy" id="236787"/>
    <lineage>
        <taxon>Eukaryota</taxon>
        <taxon>Sar</taxon>
        <taxon>Stramenopiles</taxon>
        <taxon>Ochrophyta</taxon>
        <taxon>Dictyochophyceae</taxon>
        <taxon>Florenciellales</taxon>
        <taxon>Florenciella</taxon>
    </lineage>
</organism>
<evidence type="ECO:0000313" key="12">
    <source>
        <dbReference type="EMBL" id="CAD9429274.1"/>
    </source>
</evidence>
<keyword evidence="6 8" id="KW-0414">Isoprene biosynthesis</keyword>
<dbReference type="PROSITE" id="PS01350">
    <property type="entry name" value="ISPF"/>
    <property type="match status" value="1"/>
</dbReference>
<comment type="catalytic activity">
    <reaction evidence="1 8">
        <text>4-CDP-2-C-methyl-D-erythritol 2-phosphate = 2-C-methyl-D-erythritol 2,4-cyclic diphosphate + CMP</text>
        <dbReference type="Rhea" id="RHEA:23864"/>
        <dbReference type="ChEBI" id="CHEBI:57919"/>
        <dbReference type="ChEBI" id="CHEBI:58483"/>
        <dbReference type="ChEBI" id="CHEBI:60377"/>
        <dbReference type="EC" id="4.6.1.12"/>
    </reaction>
</comment>
<evidence type="ECO:0000256" key="1">
    <source>
        <dbReference type="ARBA" id="ARBA00000200"/>
    </source>
</evidence>
<dbReference type="UniPathway" id="UPA00056">
    <property type="reaction ID" value="UER00095"/>
</dbReference>
<dbReference type="NCBIfam" id="TIGR00151">
    <property type="entry name" value="ispF"/>
    <property type="match status" value="1"/>
</dbReference>
<evidence type="ECO:0000256" key="10">
    <source>
        <dbReference type="SAM" id="SignalP"/>
    </source>
</evidence>
<feature type="chain" id="PRO_5031143991" description="2-C-methyl-D-erythritol 2,4-cyclodiphosphate synthase" evidence="10">
    <location>
        <begin position="22"/>
        <end position="226"/>
    </location>
</feature>
<comment type="cofactor">
    <cofactor evidence="2">
        <name>a divalent metal cation</name>
        <dbReference type="ChEBI" id="CHEBI:60240"/>
    </cofactor>
</comment>
<dbReference type="EMBL" id="HBGT01022934">
    <property type="protein sequence ID" value="CAD9429274.1"/>
    <property type="molecule type" value="Transcribed_RNA"/>
</dbReference>
<dbReference type="InterPro" id="IPR036571">
    <property type="entry name" value="MECDP_synthase_sf"/>
</dbReference>
<name>A0A7S2CLZ6_9STRA</name>
<evidence type="ECO:0000256" key="5">
    <source>
        <dbReference type="ARBA" id="ARBA00022723"/>
    </source>
</evidence>
<dbReference type="SUPFAM" id="SSF69765">
    <property type="entry name" value="IpsF-like"/>
    <property type="match status" value="1"/>
</dbReference>
<reference evidence="12" key="1">
    <citation type="submission" date="2021-01" db="EMBL/GenBank/DDBJ databases">
        <authorList>
            <person name="Corre E."/>
            <person name="Pelletier E."/>
            <person name="Niang G."/>
            <person name="Scheremetjew M."/>
            <person name="Finn R."/>
            <person name="Kale V."/>
            <person name="Holt S."/>
            <person name="Cochrane G."/>
            <person name="Meng A."/>
            <person name="Brown T."/>
            <person name="Cohen L."/>
        </authorList>
    </citation>
    <scope>NUCLEOTIDE SEQUENCE</scope>
    <source>
        <strain evidence="12">RCC1693</strain>
    </source>
</reference>
<evidence type="ECO:0000256" key="2">
    <source>
        <dbReference type="ARBA" id="ARBA00001968"/>
    </source>
</evidence>
<dbReference type="InterPro" id="IPR003526">
    <property type="entry name" value="MECDP_synthase"/>
</dbReference>
<dbReference type="GO" id="GO:0046872">
    <property type="term" value="F:metal ion binding"/>
    <property type="evidence" value="ECO:0007669"/>
    <property type="project" value="UniProtKB-KW"/>
</dbReference>
<keyword evidence="5" id="KW-0479">Metal-binding</keyword>
<dbReference type="InterPro" id="IPR020555">
    <property type="entry name" value="MECDP_synthase_CS"/>
</dbReference>
<evidence type="ECO:0000256" key="8">
    <source>
        <dbReference type="RuleBase" id="RU004395"/>
    </source>
</evidence>
<feature type="signal peptide" evidence="10">
    <location>
        <begin position="1"/>
        <end position="21"/>
    </location>
</feature>
<dbReference type="GO" id="GO:0016114">
    <property type="term" value="P:terpenoid biosynthetic process"/>
    <property type="evidence" value="ECO:0007669"/>
    <property type="project" value="InterPro"/>
</dbReference>
<protein>
    <recommendedName>
        <fullName evidence="4 8">2-C-methyl-D-erythritol 2,4-cyclodiphosphate synthase</fullName>
        <ecNumber evidence="4 8">4.6.1.12</ecNumber>
    </recommendedName>
</protein>
<sequence length="226" mass="24267">MLVVLLVGVVGVQSFLTPARAALHGAAAPGGRSLSPRRASASSPRMAQYDPLVRIGHGYDIHALASMEEAGQPLVIGGVSFDGSDAPAYEKGCVAHSDGDVIYHSVVDAILGALSMPDIGQLFPDNDPRLKGSDSEIFMEEAYKRMSERGYAIGNCDVTLILQRPKVNIEHNGKHVKDTMTANCVRLLRTSPGQVNVKARTHEKLDSVGESRAVECHVVLTLERQQ</sequence>
<comment type="similarity">
    <text evidence="8">Belongs to the IspF family.</text>
</comment>
<dbReference type="PANTHER" id="PTHR43181">
    <property type="entry name" value="2-C-METHYL-D-ERYTHRITOL 2,4-CYCLODIPHOSPHATE SYNTHASE, CHLOROPLASTIC"/>
    <property type="match status" value="1"/>
</dbReference>
<evidence type="ECO:0000256" key="7">
    <source>
        <dbReference type="ARBA" id="ARBA00023239"/>
    </source>
</evidence>
<comment type="pathway">
    <text evidence="3">Isoprenoid biosynthesis; isopentenyl diphosphate biosynthesis via DXP pathway; isopentenyl diphosphate from 1-deoxy-D-xylulose 5-phosphate: step 4/6.</text>
</comment>
<dbReference type="EC" id="4.6.1.12" evidence="4 8"/>
<feature type="domain" description="2-C-methyl-D-erythritol 2,4-cyclodiphosphate synthase" evidence="11">
    <location>
        <begin position="53"/>
        <end position="222"/>
    </location>
</feature>
<proteinExistence type="inferred from homology"/>
<dbReference type="CDD" id="cd00554">
    <property type="entry name" value="MECDP_synthase"/>
    <property type="match status" value="1"/>
</dbReference>
<keyword evidence="10" id="KW-0732">Signal</keyword>
<evidence type="ECO:0000259" key="11">
    <source>
        <dbReference type="Pfam" id="PF02542"/>
    </source>
</evidence>
<dbReference type="AlphaFoldDB" id="A0A7S2CLZ6"/>
<evidence type="ECO:0000256" key="3">
    <source>
        <dbReference type="ARBA" id="ARBA00004709"/>
    </source>
</evidence>
<evidence type="ECO:0000256" key="9">
    <source>
        <dbReference type="SAM" id="MobiDB-lite"/>
    </source>
</evidence>
<dbReference type="Pfam" id="PF02542">
    <property type="entry name" value="YgbB"/>
    <property type="match status" value="1"/>
</dbReference>
<dbReference type="Gene3D" id="3.30.1330.50">
    <property type="entry name" value="2-C-methyl-D-erythritol 2,4-cyclodiphosphate synthase"/>
    <property type="match status" value="1"/>
</dbReference>
<evidence type="ECO:0000256" key="6">
    <source>
        <dbReference type="ARBA" id="ARBA00023229"/>
    </source>
</evidence>
<evidence type="ECO:0000256" key="4">
    <source>
        <dbReference type="ARBA" id="ARBA00012579"/>
    </source>
</evidence>